<accession>A0A2W4ZBI1</accession>
<organism evidence="1 2">
    <name type="scientific">Phormidesmis priestleyi</name>
    <dbReference type="NCBI Taxonomy" id="268141"/>
    <lineage>
        <taxon>Bacteria</taxon>
        <taxon>Bacillati</taxon>
        <taxon>Cyanobacteriota</taxon>
        <taxon>Cyanophyceae</taxon>
        <taxon>Leptolyngbyales</taxon>
        <taxon>Leptolyngbyaceae</taxon>
        <taxon>Phormidesmis</taxon>
    </lineage>
</organism>
<name>A0A2W4ZBI1_9CYAN</name>
<protein>
    <submittedName>
        <fullName evidence="1">Uncharacterized protein</fullName>
    </submittedName>
</protein>
<reference evidence="2" key="1">
    <citation type="submission" date="2018-04" db="EMBL/GenBank/DDBJ databases">
        <authorList>
            <person name="Cornet L."/>
        </authorList>
    </citation>
    <scope>NUCLEOTIDE SEQUENCE [LARGE SCALE GENOMIC DNA]</scope>
</reference>
<comment type="caution">
    <text evidence="1">The sequence shown here is derived from an EMBL/GenBank/DDBJ whole genome shotgun (WGS) entry which is preliminary data.</text>
</comment>
<sequence>MPRSKNRQCQLCAAQSIDFAQTQPCWVSKTCRAKRSYYKHRPTNLAKKRSKHRSNRVEQLKTLDIPLFAHQPAPEVLMTFYRDRADGPIHALEFAVIDNGVAVAEVKAIHLKGVPQSKLRSHIKNVLGILNAQFQQEMSVSQGRQPAKLCPLCLQEGETHD</sequence>
<dbReference type="Proteomes" id="UP000249794">
    <property type="component" value="Unassembled WGS sequence"/>
</dbReference>
<proteinExistence type="predicted"/>
<evidence type="ECO:0000313" key="2">
    <source>
        <dbReference type="Proteomes" id="UP000249794"/>
    </source>
</evidence>
<gene>
    <name evidence="1" type="ORF">DCF15_13960</name>
</gene>
<evidence type="ECO:0000313" key="1">
    <source>
        <dbReference type="EMBL" id="PZO52318.1"/>
    </source>
</evidence>
<reference evidence="1 2" key="2">
    <citation type="submission" date="2018-06" db="EMBL/GenBank/DDBJ databases">
        <title>Metagenomic assembly of (sub)arctic Cyanobacteria and their associated microbiome from non-axenic cultures.</title>
        <authorList>
            <person name="Baurain D."/>
        </authorList>
    </citation>
    <scope>NUCLEOTIDE SEQUENCE [LARGE SCALE GENOMIC DNA]</scope>
    <source>
        <strain evidence="1">ULC027bin1</strain>
    </source>
</reference>
<dbReference type="AlphaFoldDB" id="A0A2W4ZBI1"/>
<dbReference type="EMBL" id="QBMP01000150">
    <property type="protein sequence ID" value="PZO52318.1"/>
    <property type="molecule type" value="Genomic_DNA"/>
</dbReference>